<dbReference type="AlphaFoldDB" id="A0ABC8SUP1"/>
<feature type="non-terminal residue" evidence="1">
    <location>
        <position position="1"/>
    </location>
</feature>
<organism evidence="1 2">
    <name type="scientific">Ilex paraguariensis</name>
    <name type="common">yerba mate</name>
    <dbReference type="NCBI Taxonomy" id="185542"/>
    <lineage>
        <taxon>Eukaryota</taxon>
        <taxon>Viridiplantae</taxon>
        <taxon>Streptophyta</taxon>
        <taxon>Embryophyta</taxon>
        <taxon>Tracheophyta</taxon>
        <taxon>Spermatophyta</taxon>
        <taxon>Magnoliopsida</taxon>
        <taxon>eudicotyledons</taxon>
        <taxon>Gunneridae</taxon>
        <taxon>Pentapetalae</taxon>
        <taxon>asterids</taxon>
        <taxon>campanulids</taxon>
        <taxon>Aquifoliales</taxon>
        <taxon>Aquifoliaceae</taxon>
        <taxon>Ilex</taxon>
    </lineage>
</organism>
<dbReference type="Proteomes" id="UP001642360">
    <property type="component" value="Unassembled WGS sequence"/>
</dbReference>
<reference evidence="1 2" key="1">
    <citation type="submission" date="2024-02" db="EMBL/GenBank/DDBJ databases">
        <authorList>
            <person name="Vignale AGUSTIN F."/>
            <person name="Sosa J E."/>
            <person name="Modenutti C."/>
        </authorList>
    </citation>
    <scope>NUCLEOTIDE SEQUENCE [LARGE SCALE GENOMIC DNA]</scope>
</reference>
<dbReference type="InterPro" id="IPR044575">
    <property type="entry name" value="RAY1-like"/>
</dbReference>
<accession>A0ABC8SUP1</accession>
<dbReference type="PANTHER" id="PTHR47483">
    <property type="entry name" value="BETA-ARABINOFURANOSYLTRANSFERASE RAY1"/>
    <property type="match status" value="1"/>
</dbReference>
<evidence type="ECO:0000313" key="1">
    <source>
        <dbReference type="EMBL" id="CAK9160864.1"/>
    </source>
</evidence>
<comment type="caution">
    <text evidence="1">The sequence shown here is derived from an EMBL/GenBank/DDBJ whole genome shotgun (WGS) entry which is preliminary data.</text>
</comment>
<protein>
    <submittedName>
        <fullName evidence="1">Uncharacterized protein</fullName>
    </submittedName>
</protein>
<gene>
    <name evidence="1" type="ORF">ILEXP_LOCUS29650</name>
</gene>
<keyword evidence="2" id="KW-1185">Reference proteome</keyword>
<proteinExistence type="predicted"/>
<dbReference type="PANTHER" id="PTHR47483:SF1">
    <property type="entry name" value="BETA-ARABINOFURANOSYLTRANSFERASE RAY1"/>
    <property type="match status" value="1"/>
</dbReference>
<name>A0ABC8SUP1_9AQUA</name>
<dbReference type="EMBL" id="CAUOFW020003591">
    <property type="protein sequence ID" value="CAK9160864.1"/>
    <property type="molecule type" value="Genomic_DNA"/>
</dbReference>
<evidence type="ECO:0000313" key="2">
    <source>
        <dbReference type="Proteomes" id="UP001642360"/>
    </source>
</evidence>
<sequence length="75" mass="8412">IVGLQACTSDISVLIDLETIVLPEVISILNQAYKLDHDWLLVSSSRYVSDFPFHLDADGKHWQADDGAMIRNIEV</sequence>